<dbReference type="OrthoDB" id="416454at2759"/>
<keyword evidence="1" id="KW-0695">RNA-directed DNA polymerase</keyword>
<dbReference type="GO" id="GO:0061343">
    <property type="term" value="P:cell adhesion involved in heart morphogenesis"/>
    <property type="evidence" value="ECO:0007669"/>
    <property type="project" value="TreeGrafter"/>
</dbReference>
<feature type="non-terminal residue" evidence="1">
    <location>
        <position position="1"/>
    </location>
</feature>
<feature type="non-terminal residue" evidence="1">
    <location>
        <position position="110"/>
    </location>
</feature>
<proteinExistence type="predicted"/>
<evidence type="ECO:0000313" key="1">
    <source>
        <dbReference type="EMBL" id="KFP58288.1"/>
    </source>
</evidence>
<dbReference type="GO" id="GO:0003964">
    <property type="term" value="F:RNA-directed DNA polymerase activity"/>
    <property type="evidence" value="ECO:0007669"/>
    <property type="project" value="UniProtKB-KW"/>
</dbReference>
<keyword evidence="2" id="KW-1185">Reference proteome</keyword>
<keyword evidence="1" id="KW-0548">Nucleotidyltransferase</keyword>
<accession>A0A091LL93</accession>
<sequence>PLVEEAQVRDYLSKLDIHKSMGPDGMHPRGLRDLADVITRPLLIIFDQSWRLGEVPEDWRKANVPPIFKKGKKEDPGNYRPVNLTSIPVKVMEQLIMETISRHMKDKKII</sequence>
<dbReference type="EMBL" id="KL332138">
    <property type="protein sequence ID" value="KFP58288.1"/>
    <property type="molecule type" value="Genomic_DNA"/>
</dbReference>
<dbReference type="Proteomes" id="UP000053745">
    <property type="component" value="Unassembled WGS sequence"/>
</dbReference>
<dbReference type="GO" id="GO:0031012">
    <property type="term" value="C:extracellular matrix"/>
    <property type="evidence" value="ECO:0007669"/>
    <property type="project" value="TreeGrafter"/>
</dbReference>
<organism evidence="1 2">
    <name type="scientific">Cathartes aura</name>
    <name type="common">Turkey vulture</name>
    <name type="synonym">Vultur aura</name>
    <dbReference type="NCBI Taxonomy" id="43455"/>
    <lineage>
        <taxon>Eukaryota</taxon>
        <taxon>Metazoa</taxon>
        <taxon>Chordata</taxon>
        <taxon>Craniata</taxon>
        <taxon>Vertebrata</taxon>
        <taxon>Euteleostomi</taxon>
        <taxon>Archelosauria</taxon>
        <taxon>Archosauria</taxon>
        <taxon>Dinosauria</taxon>
        <taxon>Saurischia</taxon>
        <taxon>Theropoda</taxon>
        <taxon>Coelurosauria</taxon>
        <taxon>Aves</taxon>
        <taxon>Neognathae</taxon>
        <taxon>Neoaves</taxon>
        <taxon>Telluraves</taxon>
        <taxon>Accipitrimorphae</taxon>
        <taxon>Accipitriformes</taxon>
        <taxon>Cathartidae</taxon>
        <taxon>Cathartes</taxon>
    </lineage>
</organism>
<dbReference type="AlphaFoldDB" id="A0A091LL93"/>
<dbReference type="GO" id="GO:0007508">
    <property type="term" value="P:larval heart development"/>
    <property type="evidence" value="ECO:0007669"/>
    <property type="project" value="TreeGrafter"/>
</dbReference>
<keyword evidence="1" id="KW-0808">Transferase</keyword>
<dbReference type="PANTHER" id="PTHR33395">
    <property type="entry name" value="TRANSCRIPTASE, PUTATIVE-RELATED-RELATED"/>
    <property type="match status" value="1"/>
</dbReference>
<protein>
    <submittedName>
        <fullName evidence="1">RNA-directed DNA polymerase from mobile element jockey</fullName>
    </submittedName>
</protein>
<evidence type="ECO:0000313" key="2">
    <source>
        <dbReference type="Proteomes" id="UP000053745"/>
    </source>
</evidence>
<reference evidence="1 2" key="1">
    <citation type="submission" date="2014-04" db="EMBL/GenBank/DDBJ databases">
        <title>Genome evolution of avian class.</title>
        <authorList>
            <person name="Zhang G."/>
            <person name="Li C."/>
        </authorList>
    </citation>
    <scope>NUCLEOTIDE SEQUENCE [LARGE SCALE GENOMIC DNA]</scope>
    <source>
        <strain evidence="1">BGI_N323</strain>
    </source>
</reference>
<gene>
    <name evidence="1" type="ORF">N323_07735</name>
</gene>
<name>A0A091LL93_CATAU</name>
<dbReference type="PANTHER" id="PTHR33395:SF22">
    <property type="entry name" value="REVERSE TRANSCRIPTASE DOMAIN-CONTAINING PROTEIN"/>
    <property type="match status" value="1"/>
</dbReference>